<dbReference type="GeneID" id="64856631"/>
<dbReference type="PANTHER" id="PTHR12828">
    <property type="entry name" value="PROTEASOME MATURATION PROTEIN UMP1"/>
    <property type="match status" value="1"/>
</dbReference>
<dbReference type="OrthoDB" id="15001at2759"/>
<dbReference type="PANTHER" id="PTHR12828:SF3">
    <property type="entry name" value="PROTEASOME MATURATION PROTEIN"/>
    <property type="match status" value="1"/>
</dbReference>
<proteinExistence type="inferred from homology"/>
<keyword evidence="1" id="KW-0143">Chaperone</keyword>
<dbReference type="RefSeq" id="XP_041405508.1">
    <property type="nucleotide sequence ID" value="XM_041549574.1"/>
</dbReference>
<feature type="compositionally biased region" description="Polar residues" evidence="3">
    <location>
        <begin position="33"/>
        <end position="48"/>
    </location>
</feature>
<comment type="caution">
    <text evidence="4">The sequence shown here is derived from an EMBL/GenBank/DDBJ whole genome shotgun (WGS) entry which is preliminary data.</text>
</comment>
<dbReference type="EMBL" id="CAEFZW010000003">
    <property type="protein sequence ID" value="CAB4253663.1"/>
    <property type="molecule type" value="Genomic_DNA"/>
</dbReference>
<organism evidence="4 5">
    <name type="scientific">Maudiozyma barnettii</name>
    <dbReference type="NCBI Taxonomy" id="61262"/>
    <lineage>
        <taxon>Eukaryota</taxon>
        <taxon>Fungi</taxon>
        <taxon>Dikarya</taxon>
        <taxon>Ascomycota</taxon>
        <taxon>Saccharomycotina</taxon>
        <taxon>Saccharomycetes</taxon>
        <taxon>Saccharomycetales</taxon>
        <taxon>Saccharomycetaceae</taxon>
        <taxon>Maudiozyma</taxon>
    </lineage>
</organism>
<keyword evidence="4" id="KW-0647">Proteasome</keyword>
<accession>A0A8H2VEJ4</accession>
<dbReference type="GO" id="GO:0005634">
    <property type="term" value="C:nucleus"/>
    <property type="evidence" value="ECO:0007669"/>
    <property type="project" value="TreeGrafter"/>
</dbReference>
<name>A0A8H2VEJ4_9SACH</name>
<reference evidence="4 5" key="1">
    <citation type="submission" date="2020-05" db="EMBL/GenBank/DDBJ databases">
        <authorList>
            <person name="Casaregola S."/>
            <person name="Devillers H."/>
            <person name="Grondin C."/>
        </authorList>
    </citation>
    <scope>NUCLEOTIDE SEQUENCE [LARGE SCALE GENOMIC DNA]</scope>
    <source>
        <strain evidence="4 5">CLIB 1767</strain>
    </source>
</reference>
<protein>
    <submittedName>
        <fullName evidence="4">Similar to Saccharomyces cerevisiae YBR173C UMP1 Short-lived chaperone required for correct maturation of the 20S proteasome</fullName>
    </submittedName>
</protein>
<keyword evidence="5" id="KW-1185">Reference proteome</keyword>
<evidence type="ECO:0000313" key="4">
    <source>
        <dbReference type="EMBL" id="CAB4253663.1"/>
    </source>
</evidence>
<dbReference type="GO" id="GO:0005737">
    <property type="term" value="C:cytoplasm"/>
    <property type="evidence" value="ECO:0007669"/>
    <property type="project" value="TreeGrafter"/>
</dbReference>
<dbReference type="InterPro" id="IPR008012">
    <property type="entry name" value="Ump1"/>
</dbReference>
<dbReference type="Proteomes" id="UP000644660">
    <property type="component" value="Unassembled WGS sequence"/>
</dbReference>
<comment type="similarity">
    <text evidence="2">Belongs to the POMP/UMP1 family.</text>
</comment>
<dbReference type="GO" id="GO:0043248">
    <property type="term" value="P:proteasome assembly"/>
    <property type="evidence" value="ECO:0007669"/>
    <property type="project" value="InterPro"/>
</dbReference>
<feature type="compositionally biased region" description="Polar residues" evidence="3">
    <location>
        <begin position="1"/>
        <end position="26"/>
    </location>
</feature>
<dbReference type="GO" id="GO:0000502">
    <property type="term" value="C:proteasome complex"/>
    <property type="evidence" value="ECO:0007669"/>
    <property type="project" value="UniProtKB-KW"/>
</dbReference>
<evidence type="ECO:0000313" key="5">
    <source>
        <dbReference type="Proteomes" id="UP000644660"/>
    </source>
</evidence>
<dbReference type="AlphaFoldDB" id="A0A8H2VEJ4"/>
<feature type="region of interest" description="Disordered" evidence="3">
    <location>
        <begin position="1"/>
        <end position="50"/>
    </location>
</feature>
<evidence type="ECO:0000256" key="2">
    <source>
        <dbReference type="ARBA" id="ARBA00043974"/>
    </source>
</evidence>
<evidence type="ECO:0000256" key="3">
    <source>
        <dbReference type="SAM" id="MobiDB-lite"/>
    </source>
</evidence>
<evidence type="ECO:0000256" key="1">
    <source>
        <dbReference type="ARBA" id="ARBA00023186"/>
    </source>
</evidence>
<gene>
    <name evidence="4" type="ORF">KABA2_03S02530</name>
</gene>
<dbReference type="Pfam" id="PF05348">
    <property type="entry name" value="UMP1"/>
    <property type="match status" value="1"/>
</dbReference>
<sequence>MNVIPGNNFNSSVSTSQDTLHQSNAVPSLPDTLRQQNGGAVPLSSQIGNRHPLQDRINNWETTQRERQLEQYRQIFGIAEPMKRVMEVEIIEKSGFNPIHSNGNSLHKDILLNKDTSIDWEDVYTTDASGNMASTDVAKDIHTLMENDLKL</sequence>